<comment type="caution">
    <text evidence="6">The sequence shown here is derived from an EMBL/GenBank/DDBJ whole genome shotgun (WGS) entry which is preliminary data.</text>
</comment>
<name>A0A101N080_9ACTN</name>
<organism evidence="6 7">
    <name type="scientific">Streptomyces pseudovenezuelae</name>
    <dbReference type="NCBI Taxonomy" id="67350"/>
    <lineage>
        <taxon>Bacteria</taxon>
        <taxon>Bacillati</taxon>
        <taxon>Actinomycetota</taxon>
        <taxon>Actinomycetes</taxon>
        <taxon>Kitasatosporales</taxon>
        <taxon>Streptomycetaceae</taxon>
        <taxon>Streptomyces</taxon>
        <taxon>Streptomyces aurantiacus group</taxon>
    </lineage>
</organism>
<gene>
    <name evidence="6" type="ORF">AQI94_33020</name>
</gene>
<sequence length="174" mass="19280">MSQKVVDERAVEAAVNDAEQAIAEVDGARRWLAAARHGPMEPLAAEVWVFDKDLAQVVLVKHRWRGWVPPGGKVEAGETPREGAIRELFEETGLRVELLAEPAAVAVRSYHPEWPVTLGLSYAAVVDATTSFVPEAGQPVAWKRLDEGWESCFPDDLSRIRQHAAWLADRVGRH</sequence>
<evidence type="ECO:0000256" key="1">
    <source>
        <dbReference type="ARBA" id="ARBA00001946"/>
    </source>
</evidence>
<accession>A0A101N080</accession>
<dbReference type="RefSeq" id="WP_031055838.1">
    <property type="nucleotide sequence ID" value="NZ_JBIBHV010000006.1"/>
</dbReference>
<keyword evidence="3 4" id="KW-0378">Hydrolase</keyword>
<reference evidence="6 7" key="1">
    <citation type="submission" date="2015-10" db="EMBL/GenBank/DDBJ databases">
        <title>Draft genome sequence of Streptomyces pseudovenezuelae DSM 40212, type strain for the species Streptomyces pseudovenezuelae.</title>
        <authorList>
            <person name="Ruckert C."/>
            <person name="Winkler A."/>
            <person name="Kalinowski J."/>
            <person name="Kampfer P."/>
            <person name="Glaeser S."/>
        </authorList>
    </citation>
    <scope>NUCLEOTIDE SEQUENCE [LARGE SCALE GENOMIC DNA]</scope>
    <source>
        <strain evidence="6 7">DSM 40212</strain>
    </source>
</reference>
<dbReference type="PROSITE" id="PS51462">
    <property type="entry name" value="NUDIX"/>
    <property type="match status" value="1"/>
</dbReference>
<dbReference type="AlphaFoldDB" id="A0A101N080"/>
<feature type="domain" description="Nudix hydrolase" evidence="5">
    <location>
        <begin position="40"/>
        <end position="169"/>
    </location>
</feature>
<evidence type="ECO:0000256" key="2">
    <source>
        <dbReference type="ARBA" id="ARBA00005582"/>
    </source>
</evidence>
<comment type="similarity">
    <text evidence="2 4">Belongs to the Nudix hydrolase family.</text>
</comment>
<dbReference type="InterPro" id="IPR015797">
    <property type="entry name" value="NUDIX_hydrolase-like_dom_sf"/>
</dbReference>
<evidence type="ECO:0000256" key="4">
    <source>
        <dbReference type="RuleBase" id="RU003476"/>
    </source>
</evidence>
<evidence type="ECO:0000259" key="5">
    <source>
        <dbReference type="PROSITE" id="PS51462"/>
    </source>
</evidence>
<dbReference type="InterPro" id="IPR020476">
    <property type="entry name" value="Nudix_hydrolase"/>
</dbReference>
<dbReference type="PANTHER" id="PTHR43046">
    <property type="entry name" value="GDP-MANNOSE MANNOSYL HYDROLASE"/>
    <property type="match status" value="1"/>
</dbReference>
<protein>
    <submittedName>
        <fullName evidence="6">DNA mismatch repair protein MutT</fullName>
    </submittedName>
</protein>
<evidence type="ECO:0000313" key="7">
    <source>
        <dbReference type="Proteomes" id="UP000053039"/>
    </source>
</evidence>
<dbReference type="GO" id="GO:0016787">
    <property type="term" value="F:hydrolase activity"/>
    <property type="evidence" value="ECO:0007669"/>
    <property type="project" value="UniProtKB-KW"/>
</dbReference>
<dbReference type="Proteomes" id="UP000053039">
    <property type="component" value="Unassembled WGS sequence"/>
</dbReference>
<dbReference type="InterPro" id="IPR020084">
    <property type="entry name" value="NUDIX_hydrolase_CS"/>
</dbReference>
<dbReference type="Gene3D" id="3.90.79.10">
    <property type="entry name" value="Nucleoside Triphosphate Pyrophosphohydrolase"/>
    <property type="match status" value="1"/>
</dbReference>
<comment type="cofactor">
    <cofactor evidence="1">
        <name>Mg(2+)</name>
        <dbReference type="ChEBI" id="CHEBI:18420"/>
    </cofactor>
</comment>
<dbReference type="PANTHER" id="PTHR43046:SF14">
    <property type="entry name" value="MUTT_NUDIX FAMILY PROTEIN"/>
    <property type="match status" value="1"/>
</dbReference>
<dbReference type="Pfam" id="PF00293">
    <property type="entry name" value="NUDIX"/>
    <property type="match status" value="1"/>
</dbReference>
<evidence type="ECO:0000256" key="3">
    <source>
        <dbReference type="ARBA" id="ARBA00022801"/>
    </source>
</evidence>
<proteinExistence type="inferred from homology"/>
<dbReference type="EMBL" id="LMWM01000038">
    <property type="protein sequence ID" value="KUM84149.1"/>
    <property type="molecule type" value="Genomic_DNA"/>
</dbReference>
<dbReference type="InterPro" id="IPR000086">
    <property type="entry name" value="NUDIX_hydrolase_dom"/>
</dbReference>
<dbReference type="PROSITE" id="PS00893">
    <property type="entry name" value="NUDIX_BOX"/>
    <property type="match status" value="1"/>
</dbReference>
<evidence type="ECO:0000313" key="6">
    <source>
        <dbReference type="EMBL" id="KUM84149.1"/>
    </source>
</evidence>
<dbReference type="OrthoDB" id="3295713at2"/>
<dbReference type="SUPFAM" id="SSF55811">
    <property type="entry name" value="Nudix"/>
    <property type="match status" value="1"/>
</dbReference>
<dbReference type="PRINTS" id="PR00502">
    <property type="entry name" value="NUDIXFAMILY"/>
</dbReference>